<dbReference type="AlphaFoldDB" id="A0A8R7JVV2"/>
<keyword evidence="3" id="KW-1185">Reference proteome</keyword>
<reference evidence="3" key="1">
    <citation type="journal article" date="2013" name="Nature">
        <title>Draft genome of the wheat A-genome progenitor Triticum urartu.</title>
        <authorList>
            <person name="Ling H.Q."/>
            <person name="Zhao S."/>
            <person name="Liu D."/>
            <person name="Wang J."/>
            <person name="Sun H."/>
            <person name="Zhang C."/>
            <person name="Fan H."/>
            <person name="Li D."/>
            <person name="Dong L."/>
            <person name="Tao Y."/>
            <person name="Gao C."/>
            <person name="Wu H."/>
            <person name="Li Y."/>
            <person name="Cui Y."/>
            <person name="Guo X."/>
            <person name="Zheng S."/>
            <person name="Wang B."/>
            <person name="Yu K."/>
            <person name="Liang Q."/>
            <person name="Yang W."/>
            <person name="Lou X."/>
            <person name="Chen J."/>
            <person name="Feng M."/>
            <person name="Jian J."/>
            <person name="Zhang X."/>
            <person name="Luo G."/>
            <person name="Jiang Y."/>
            <person name="Liu J."/>
            <person name="Wang Z."/>
            <person name="Sha Y."/>
            <person name="Zhang B."/>
            <person name="Wu H."/>
            <person name="Tang D."/>
            <person name="Shen Q."/>
            <person name="Xue P."/>
            <person name="Zou S."/>
            <person name="Wang X."/>
            <person name="Liu X."/>
            <person name="Wang F."/>
            <person name="Yang Y."/>
            <person name="An X."/>
            <person name="Dong Z."/>
            <person name="Zhang K."/>
            <person name="Zhang X."/>
            <person name="Luo M.C."/>
            <person name="Dvorak J."/>
            <person name="Tong Y."/>
            <person name="Wang J."/>
            <person name="Yang H."/>
            <person name="Li Z."/>
            <person name="Wang D."/>
            <person name="Zhang A."/>
            <person name="Wang J."/>
        </authorList>
    </citation>
    <scope>NUCLEOTIDE SEQUENCE</scope>
    <source>
        <strain evidence="3">cv. G1812</strain>
    </source>
</reference>
<dbReference type="EnsemblPlants" id="TuG1812G0100000722.01.T01">
    <property type="protein sequence ID" value="TuG1812G0100000722.01.T01.cds418733"/>
    <property type="gene ID" value="TuG1812G0100000722.01"/>
</dbReference>
<dbReference type="Gramene" id="TuG1812G0100000722.01.T01">
    <property type="protein sequence ID" value="TuG1812G0100000722.01.T01.cds418733"/>
    <property type="gene ID" value="TuG1812G0100000722.01"/>
</dbReference>
<reference evidence="2" key="3">
    <citation type="submission" date="2022-06" db="UniProtKB">
        <authorList>
            <consortium name="EnsemblPlants"/>
        </authorList>
    </citation>
    <scope>IDENTIFICATION</scope>
</reference>
<evidence type="ECO:0000256" key="1">
    <source>
        <dbReference type="SAM" id="MobiDB-lite"/>
    </source>
</evidence>
<name>A0A8R7JVV2_TRIUA</name>
<evidence type="ECO:0000313" key="2">
    <source>
        <dbReference type="EnsemblPlants" id="TuG1812G0100000722.01.T01.cds418733"/>
    </source>
</evidence>
<protein>
    <submittedName>
        <fullName evidence="2">Uncharacterized protein</fullName>
    </submittedName>
</protein>
<proteinExistence type="predicted"/>
<feature type="region of interest" description="Disordered" evidence="1">
    <location>
        <begin position="116"/>
        <end position="139"/>
    </location>
</feature>
<evidence type="ECO:0000313" key="3">
    <source>
        <dbReference type="Proteomes" id="UP000015106"/>
    </source>
</evidence>
<accession>A0A8R7JVV2</accession>
<dbReference type="Proteomes" id="UP000015106">
    <property type="component" value="Chromosome 1"/>
</dbReference>
<sequence length="165" mass="18649">HYRTAARLWPRAWVPVRLDGGNSRAVLLLVEEVDRRRLRWVAVAVRVGVPGVRVVVFDHGGRGRRLLPVLLLDVANLHQLRVADLPAQRAGELDRVDAVADDHHLVLAVPGQRHRVHSRRGRHQRQRLGPAPAGRHLHRDHDPLRHCRQLRLYLFVCGGGACSCT</sequence>
<feature type="compositionally biased region" description="Basic residues" evidence="1">
    <location>
        <begin position="116"/>
        <end position="126"/>
    </location>
</feature>
<reference evidence="2" key="2">
    <citation type="submission" date="2018-03" db="EMBL/GenBank/DDBJ databases">
        <title>The Triticum urartu genome reveals the dynamic nature of wheat genome evolution.</title>
        <authorList>
            <person name="Ling H."/>
            <person name="Ma B."/>
            <person name="Shi X."/>
            <person name="Liu H."/>
            <person name="Dong L."/>
            <person name="Sun H."/>
            <person name="Cao Y."/>
            <person name="Gao Q."/>
            <person name="Zheng S."/>
            <person name="Li Y."/>
            <person name="Yu Y."/>
            <person name="Du H."/>
            <person name="Qi M."/>
            <person name="Li Y."/>
            <person name="Yu H."/>
            <person name="Cui Y."/>
            <person name="Wang N."/>
            <person name="Chen C."/>
            <person name="Wu H."/>
            <person name="Zhao Y."/>
            <person name="Zhang J."/>
            <person name="Li Y."/>
            <person name="Zhou W."/>
            <person name="Zhang B."/>
            <person name="Hu W."/>
            <person name="Eijk M."/>
            <person name="Tang J."/>
            <person name="Witsenboer H."/>
            <person name="Zhao S."/>
            <person name="Li Z."/>
            <person name="Zhang A."/>
            <person name="Wang D."/>
            <person name="Liang C."/>
        </authorList>
    </citation>
    <scope>NUCLEOTIDE SEQUENCE [LARGE SCALE GENOMIC DNA]</scope>
    <source>
        <strain evidence="2">cv. G1812</strain>
    </source>
</reference>
<organism evidence="2 3">
    <name type="scientific">Triticum urartu</name>
    <name type="common">Red wild einkorn</name>
    <name type="synonym">Crithodium urartu</name>
    <dbReference type="NCBI Taxonomy" id="4572"/>
    <lineage>
        <taxon>Eukaryota</taxon>
        <taxon>Viridiplantae</taxon>
        <taxon>Streptophyta</taxon>
        <taxon>Embryophyta</taxon>
        <taxon>Tracheophyta</taxon>
        <taxon>Spermatophyta</taxon>
        <taxon>Magnoliopsida</taxon>
        <taxon>Liliopsida</taxon>
        <taxon>Poales</taxon>
        <taxon>Poaceae</taxon>
        <taxon>BOP clade</taxon>
        <taxon>Pooideae</taxon>
        <taxon>Triticodae</taxon>
        <taxon>Triticeae</taxon>
        <taxon>Triticinae</taxon>
        <taxon>Triticum</taxon>
    </lineage>
</organism>